<dbReference type="eggNOG" id="COG0543">
    <property type="taxonomic scope" value="Bacteria"/>
</dbReference>
<feature type="binding site" evidence="12">
    <location>
        <position position="229"/>
    </location>
    <ligand>
        <name>[2Fe-2S] cluster</name>
        <dbReference type="ChEBI" id="CHEBI:190135"/>
    </ligand>
</feature>
<dbReference type="SUPFAM" id="SSF52343">
    <property type="entry name" value="Ferredoxin reductase-like, C-terminal NADP-linked domain"/>
    <property type="match status" value="1"/>
</dbReference>
<evidence type="ECO:0000256" key="8">
    <source>
        <dbReference type="ARBA" id="ARBA00023004"/>
    </source>
</evidence>
<feature type="binding site" evidence="11">
    <location>
        <begin position="79"/>
        <end position="80"/>
    </location>
    <ligand>
        <name>FAD</name>
        <dbReference type="ChEBI" id="CHEBI:57692"/>
    </ligand>
</feature>
<dbReference type="Gene3D" id="2.40.30.10">
    <property type="entry name" value="Translation factors"/>
    <property type="match status" value="1"/>
</dbReference>
<feature type="binding site" evidence="12">
    <location>
        <position position="244"/>
    </location>
    <ligand>
        <name>[2Fe-2S] cluster</name>
        <dbReference type="ChEBI" id="CHEBI:190135"/>
    </ligand>
</feature>
<dbReference type="CDD" id="cd06218">
    <property type="entry name" value="DHOD_e_trans"/>
    <property type="match status" value="1"/>
</dbReference>
<dbReference type="OrthoDB" id="9789468at2"/>
<dbReference type="Gene3D" id="3.40.50.80">
    <property type="entry name" value="Nucleotide-binding domain of ferredoxin-NADP reductase (FNR) module"/>
    <property type="match status" value="1"/>
</dbReference>
<keyword evidence="15" id="KW-1185">Reference proteome</keyword>
<evidence type="ECO:0000259" key="13">
    <source>
        <dbReference type="PROSITE" id="PS51384"/>
    </source>
</evidence>
<comment type="cofactor">
    <cofactor evidence="11">
        <name>FAD</name>
        <dbReference type="ChEBI" id="CHEBI:57692"/>
    </cofactor>
    <text evidence="11">Binds 1 FAD per subunit.</text>
</comment>
<dbReference type="PANTHER" id="PTHR43513:SF3">
    <property type="entry name" value="DIHYDROOROTATE DEHYDROGENASE B (NAD(+)), ELECTRON TRANSFER SUBUNIT-RELATED"/>
    <property type="match status" value="1"/>
</dbReference>
<dbReference type="GO" id="GO:0050660">
    <property type="term" value="F:flavin adenine dinucleotide binding"/>
    <property type="evidence" value="ECO:0007669"/>
    <property type="project" value="InterPro"/>
</dbReference>
<proteinExistence type="inferred from homology"/>
<dbReference type="InterPro" id="IPR039261">
    <property type="entry name" value="FNR_nucleotide-bd"/>
</dbReference>
<name>A0A1I1WIA8_9BACT</name>
<comment type="cofactor">
    <cofactor evidence="12">
        <name>[2Fe-2S] cluster</name>
        <dbReference type="ChEBI" id="CHEBI:190135"/>
    </cofactor>
    <text evidence="12">Binds 1 [2Fe-2S] cluster per subunit.</text>
</comment>
<gene>
    <name evidence="14" type="ORF">SAMN05444380_104115</name>
</gene>
<dbReference type="Pfam" id="PF00175">
    <property type="entry name" value="NAD_binding_1"/>
    <property type="match status" value="1"/>
</dbReference>
<organism evidence="14 15">
    <name type="scientific">Thermophagus xiamenensis</name>
    <dbReference type="NCBI Taxonomy" id="385682"/>
    <lineage>
        <taxon>Bacteria</taxon>
        <taxon>Pseudomonadati</taxon>
        <taxon>Bacteroidota</taxon>
        <taxon>Bacteroidia</taxon>
        <taxon>Marinilabiliales</taxon>
        <taxon>Marinilabiliaceae</taxon>
        <taxon>Thermophagus</taxon>
    </lineage>
</organism>
<dbReference type="Gene3D" id="2.10.240.10">
    <property type="entry name" value="Dihydroorotate dehydrogenase, electron transfer subunit"/>
    <property type="match status" value="1"/>
</dbReference>
<dbReference type="SUPFAM" id="SSF63380">
    <property type="entry name" value="Riboflavin synthase domain-like"/>
    <property type="match status" value="1"/>
</dbReference>
<evidence type="ECO:0000256" key="1">
    <source>
        <dbReference type="ARBA" id="ARBA00006422"/>
    </source>
</evidence>
<evidence type="ECO:0000313" key="15">
    <source>
        <dbReference type="Proteomes" id="UP000181976"/>
    </source>
</evidence>
<comment type="cofactor">
    <cofactor evidence="10">
        <name>[2Fe-2S] cluster</name>
        <dbReference type="ChEBI" id="CHEBI:190135"/>
    </cofactor>
</comment>
<evidence type="ECO:0000256" key="5">
    <source>
        <dbReference type="ARBA" id="ARBA00022723"/>
    </source>
</evidence>
<keyword evidence="6 11" id="KW-0274">FAD</keyword>
<feature type="binding site" evidence="12">
    <location>
        <position position="224"/>
    </location>
    <ligand>
        <name>[2Fe-2S] cluster</name>
        <dbReference type="ChEBI" id="CHEBI:190135"/>
    </ligand>
</feature>
<dbReference type="PROSITE" id="PS51384">
    <property type="entry name" value="FAD_FR"/>
    <property type="match status" value="1"/>
</dbReference>
<dbReference type="InterPro" id="IPR017938">
    <property type="entry name" value="Riboflavin_synthase-like_b-brl"/>
</dbReference>
<dbReference type="InterPro" id="IPR012165">
    <property type="entry name" value="Cyt_c3_hydrogenase_gsu"/>
</dbReference>
<feature type="binding site" evidence="12">
    <location>
        <position position="232"/>
    </location>
    <ligand>
        <name>[2Fe-2S] cluster</name>
        <dbReference type="ChEBI" id="CHEBI:190135"/>
    </ligand>
</feature>
<dbReference type="PIRSF" id="PIRSF006816">
    <property type="entry name" value="Cyc3_hyd_g"/>
    <property type="match status" value="1"/>
</dbReference>
<dbReference type="GO" id="GO:0046872">
    <property type="term" value="F:metal ion binding"/>
    <property type="evidence" value="ECO:0007669"/>
    <property type="project" value="UniProtKB-KW"/>
</dbReference>
<comment type="similarity">
    <text evidence="1">Belongs to the PyrK family.</text>
</comment>
<dbReference type="InterPro" id="IPR001433">
    <property type="entry name" value="OxRdtase_FAD/NAD-bd"/>
</dbReference>
<dbReference type="GO" id="GO:0006221">
    <property type="term" value="P:pyrimidine nucleotide biosynthetic process"/>
    <property type="evidence" value="ECO:0007669"/>
    <property type="project" value="InterPro"/>
</dbReference>
<dbReference type="Pfam" id="PF10418">
    <property type="entry name" value="DHODB_Fe-S_bind"/>
    <property type="match status" value="1"/>
</dbReference>
<keyword evidence="5 12" id="KW-0479">Metal-binding</keyword>
<sequence length="257" mass="28674">MPKKFIEDFVILENKRQTSEFVILTLQHPTNLPKIYPGQFAEIKVEGSPNTFLRRPLSIHDVDYQNNTIKLLVQEVGEGTRRLAAMKPGESLNLIYPLGTYYSLPSSNKVLLVGGGCGVAPLLFLGRFLHENGIKPRFLIGAKSSAQLVELDEYRKLGEVFITTEDGSAGTKGFVIHHPIMKTYKPDFDWIYTCGPEAMMKVIAKYALKRNLNCEVSLENMMACGIGACLCCITPTIEGNKCTCTDGPVFNSKYLKW</sequence>
<keyword evidence="4 12" id="KW-0001">2Fe-2S</keyword>
<evidence type="ECO:0000256" key="6">
    <source>
        <dbReference type="ARBA" id="ARBA00022827"/>
    </source>
</evidence>
<keyword evidence="9 12" id="KW-0411">Iron-sulfur</keyword>
<protein>
    <submittedName>
        <fullName evidence="14">Dihydroorotate oxidase B, electron transfer subunit</fullName>
    </submittedName>
</protein>
<dbReference type="GO" id="GO:0051537">
    <property type="term" value="F:2 iron, 2 sulfur cluster binding"/>
    <property type="evidence" value="ECO:0007669"/>
    <property type="project" value="UniProtKB-KW"/>
</dbReference>
<dbReference type="InParanoid" id="A0A1I1WIA8"/>
<feature type="binding site" evidence="11">
    <location>
        <begin position="72"/>
        <end position="74"/>
    </location>
    <ligand>
        <name>FAD</name>
        <dbReference type="ChEBI" id="CHEBI:57692"/>
    </ligand>
</feature>
<reference evidence="14 15" key="1">
    <citation type="submission" date="2016-10" db="EMBL/GenBank/DDBJ databases">
        <authorList>
            <person name="de Groot N.N."/>
        </authorList>
    </citation>
    <scope>NUCLEOTIDE SEQUENCE [LARGE SCALE GENOMIC DNA]</scope>
    <source>
        <strain evidence="14 15">DSM 19012</strain>
    </source>
</reference>
<dbReference type="AlphaFoldDB" id="A0A1I1WIA8"/>
<keyword evidence="2" id="KW-0813">Transport</keyword>
<dbReference type="InterPro" id="IPR017927">
    <property type="entry name" value="FAD-bd_FR_type"/>
</dbReference>
<dbReference type="RefSeq" id="WP_010528238.1">
    <property type="nucleotide sequence ID" value="NZ_AFSL01000074.1"/>
</dbReference>
<dbReference type="Proteomes" id="UP000181976">
    <property type="component" value="Unassembled WGS sequence"/>
</dbReference>
<evidence type="ECO:0000256" key="9">
    <source>
        <dbReference type="ARBA" id="ARBA00023014"/>
    </source>
</evidence>
<dbReference type="EMBL" id="FONA01000004">
    <property type="protein sequence ID" value="SFD94812.1"/>
    <property type="molecule type" value="Genomic_DNA"/>
</dbReference>
<accession>A0A1I1WIA8</accession>
<evidence type="ECO:0000256" key="3">
    <source>
        <dbReference type="ARBA" id="ARBA00022630"/>
    </source>
</evidence>
<dbReference type="InterPro" id="IPR037117">
    <property type="entry name" value="Dihydroorotate_DH_ele_sf"/>
</dbReference>
<evidence type="ECO:0000256" key="2">
    <source>
        <dbReference type="ARBA" id="ARBA00022448"/>
    </source>
</evidence>
<evidence type="ECO:0000256" key="10">
    <source>
        <dbReference type="ARBA" id="ARBA00034078"/>
    </source>
</evidence>
<keyword evidence="7" id="KW-0249">Electron transport</keyword>
<evidence type="ECO:0000313" key="14">
    <source>
        <dbReference type="EMBL" id="SFD94812.1"/>
    </source>
</evidence>
<dbReference type="STRING" id="385682.SAMN05444380_104115"/>
<keyword evidence="3 11" id="KW-0285">Flavoprotein</keyword>
<dbReference type="InterPro" id="IPR050353">
    <property type="entry name" value="PyrK_electron_transfer"/>
</dbReference>
<feature type="binding site" evidence="11">
    <location>
        <begin position="55"/>
        <end position="58"/>
    </location>
    <ligand>
        <name>FAD</name>
        <dbReference type="ChEBI" id="CHEBI:57692"/>
    </ligand>
</feature>
<dbReference type="PANTHER" id="PTHR43513">
    <property type="entry name" value="DIHYDROOROTATE DEHYDROGENASE B (NAD(+)), ELECTRON TRANSFER SUBUNIT"/>
    <property type="match status" value="1"/>
</dbReference>
<feature type="domain" description="FAD-binding FR-type" evidence="13">
    <location>
        <begin position="4"/>
        <end position="104"/>
    </location>
</feature>
<dbReference type="InterPro" id="IPR019480">
    <property type="entry name" value="Dihydroorotate_DH_Fe-S-bd"/>
</dbReference>
<evidence type="ECO:0000256" key="7">
    <source>
        <dbReference type="ARBA" id="ARBA00022982"/>
    </source>
</evidence>
<evidence type="ECO:0000256" key="4">
    <source>
        <dbReference type="ARBA" id="ARBA00022714"/>
    </source>
</evidence>
<evidence type="ECO:0000256" key="11">
    <source>
        <dbReference type="PIRSR" id="PIRSR006816-1"/>
    </source>
</evidence>
<evidence type="ECO:0000256" key="12">
    <source>
        <dbReference type="PIRSR" id="PIRSR006816-2"/>
    </source>
</evidence>
<dbReference type="GO" id="GO:0016491">
    <property type="term" value="F:oxidoreductase activity"/>
    <property type="evidence" value="ECO:0007669"/>
    <property type="project" value="InterPro"/>
</dbReference>
<keyword evidence="8 12" id="KW-0408">Iron</keyword>